<feature type="domain" description="Protein kinase" evidence="1">
    <location>
        <begin position="10"/>
        <end position="288"/>
    </location>
</feature>
<comment type="caution">
    <text evidence="2">The sequence shown here is derived from an EMBL/GenBank/DDBJ whole genome shotgun (WGS) entry which is preliminary data.</text>
</comment>
<keyword evidence="3" id="KW-1185">Reference proteome</keyword>
<dbReference type="Pfam" id="PF07714">
    <property type="entry name" value="PK_Tyr_Ser-Thr"/>
    <property type="match status" value="2"/>
</dbReference>
<keyword evidence="2" id="KW-0808">Transferase</keyword>
<gene>
    <name evidence="2" type="ORF">CTI12_AA581130</name>
</gene>
<dbReference type="AlphaFoldDB" id="A0A2U1KP63"/>
<sequence>MYIQSATDNFSKENRINTWRIAEEYTGQLLWSGELINISARRFNKERKDGEQLFWRGVSMLSTLKHKNVVSLVGFCDDNGEKIIITRATIMGSLDNYLSNPMMLTWVRRLEISVGIAQALSYIHYDESRDFSVIHRNINSETVLLNDNWQPKLSAFQHSLKIKASKRHHSFHTDSVNWSMKGHTDPTYEKTKRVSHNSDIYSFGMVLFELLCGRKSVIYHPNNEYLAPVAIFHYREKILDEIIDPKLRKQMDPRSLNIFAETAYECLSEEQSQRPNMDQIVTRLEKALELQLEWKNYEHSSIVDEVGETSSSHEKGSMSHIIFKGVQSHLSKKKMSSHEYIPFPFSLNYEDILMATNNFASENTIKKKPAESVYQGSIRLDKPTTLLISSVARRIYRKYQIDERKMFEMVIYRNWKYHKDEIKKFEKMKGMLSTLKHKNLVSFIGLYYNLNEIFIIYKKEANGSLNKYLNDLTLTWRQRLEICLGVANALSYIHYDVAHDFSVIHCNIRSSKILLDDKWKPKLSGFELSLKNTVARRNRLLLTRDIIENVYLDPKYKKTGGMTHKSDVYSFGVVLFEVLCGRGAVIRDEELEEGLLSQLAKFHLDDMIDPHLRKQMDPEAFKIFSETAYYCIQEERAKRPHIDQVVKRLEKALEHQWRHENPVERTSFNRLKVRNLFT</sequence>
<dbReference type="PANTHER" id="PTHR27003">
    <property type="entry name" value="OS07G0166700 PROTEIN"/>
    <property type="match status" value="1"/>
</dbReference>
<name>A0A2U1KP63_ARTAN</name>
<dbReference type="InterPro" id="IPR000719">
    <property type="entry name" value="Prot_kinase_dom"/>
</dbReference>
<evidence type="ECO:0000313" key="3">
    <source>
        <dbReference type="Proteomes" id="UP000245207"/>
    </source>
</evidence>
<organism evidence="2 3">
    <name type="scientific">Artemisia annua</name>
    <name type="common">Sweet wormwood</name>
    <dbReference type="NCBI Taxonomy" id="35608"/>
    <lineage>
        <taxon>Eukaryota</taxon>
        <taxon>Viridiplantae</taxon>
        <taxon>Streptophyta</taxon>
        <taxon>Embryophyta</taxon>
        <taxon>Tracheophyta</taxon>
        <taxon>Spermatophyta</taxon>
        <taxon>Magnoliopsida</taxon>
        <taxon>eudicotyledons</taxon>
        <taxon>Gunneridae</taxon>
        <taxon>Pentapetalae</taxon>
        <taxon>asterids</taxon>
        <taxon>campanulids</taxon>
        <taxon>Asterales</taxon>
        <taxon>Asteraceae</taxon>
        <taxon>Asteroideae</taxon>
        <taxon>Anthemideae</taxon>
        <taxon>Artemisiinae</taxon>
        <taxon>Artemisia</taxon>
    </lineage>
</organism>
<dbReference type="GO" id="GO:0004714">
    <property type="term" value="F:transmembrane receptor protein tyrosine kinase activity"/>
    <property type="evidence" value="ECO:0007669"/>
    <property type="project" value="InterPro"/>
</dbReference>
<dbReference type="Gene3D" id="3.30.200.20">
    <property type="entry name" value="Phosphorylase Kinase, domain 1"/>
    <property type="match status" value="2"/>
</dbReference>
<keyword evidence="2" id="KW-0418">Kinase</keyword>
<dbReference type="OrthoDB" id="633211at2759"/>
<dbReference type="STRING" id="35608.A0A2U1KP63"/>
<evidence type="ECO:0000259" key="1">
    <source>
        <dbReference type="PROSITE" id="PS50011"/>
    </source>
</evidence>
<dbReference type="GO" id="GO:0009506">
    <property type="term" value="C:plasmodesma"/>
    <property type="evidence" value="ECO:0007669"/>
    <property type="project" value="TreeGrafter"/>
</dbReference>
<dbReference type="GO" id="GO:0005524">
    <property type="term" value="F:ATP binding"/>
    <property type="evidence" value="ECO:0007669"/>
    <property type="project" value="InterPro"/>
</dbReference>
<accession>A0A2U1KP63</accession>
<evidence type="ECO:0000313" key="2">
    <source>
        <dbReference type="EMBL" id="PWA38463.1"/>
    </source>
</evidence>
<dbReference type="PANTHER" id="PTHR27003:SF383">
    <property type="entry name" value="TYROSINE-PROTEIN KINASE, NON-RECEPTOR JAK_TYK2-RELATED"/>
    <property type="match status" value="1"/>
</dbReference>
<dbReference type="Gene3D" id="1.10.510.10">
    <property type="entry name" value="Transferase(Phosphotransferase) domain 1"/>
    <property type="match status" value="2"/>
</dbReference>
<dbReference type="InterPro" id="IPR001245">
    <property type="entry name" value="Ser-Thr/Tyr_kinase_cat_dom"/>
</dbReference>
<dbReference type="SUPFAM" id="SSF56112">
    <property type="entry name" value="Protein kinase-like (PK-like)"/>
    <property type="match status" value="2"/>
</dbReference>
<dbReference type="InterPro" id="IPR045272">
    <property type="entry name" value="ANXUR1/2-like"/>
</dbReference>
<dbReference type="PROSITE" id="PS50011">
    <property type="entry name" value="PROTEIN_KINASE_DOM"/>
    <property type="match status" value="2"/>
</dbReference>
<protein>
    <submittedName>
        <fullName evidence="2">Serine/threonine/dual specificity protein kinase, catalytic domain-containing protein</fullName>
    </submittedName>
</protein>
<dbReference type="GO" id="GO:0005886">
    <property type="term" value="C:plasma membrane"/>
    <property type="evidence" value="ECO:0007669"/>
    <property type="project" value="TreeGrafter"/>
</dbReference>
<dbReference type="InterPro" id="IPR011009">
    <property type="entry name" value="Kinase-like_dom_sf"/>
</dbReference>
<reference evidence="2 3" key="1">
    <citation type="journal article" date="2018" name="Mol. Plant">
        <title>The genome of Artemisia annua provides insight into the evolution of Asteraceae family and artemisinin biosynthesis.</title>
        <authorList>
            <person name="Shen Q."/>
            <person name="Zhang L."/>
            <person name="Liao Z."/>
            <person name="Wang S."/>
            <person name="Yan T."/>
            <person name="Shi P."/>
            <person name="Liu M."/>
            <person name="Fu X."/>
            <person name="Pan Q."/>
            <person name="Wang Y."/>
            <person name="Lv Z."/>
            <person name="Lu X."/>
            <person name="Zhang F."/>
            <person name="Jiang W."/>
            <person name="Ma Y."/>
            <person name="Chen M."/>
            <person name="Hao X."/>
            <person name="Li L."/>
            <person name="Tang Y."/>
            <person name="Lv G."/>
            <person name="Zhou Y."/>
            <person name="Sun X."/>
            <person name="Brodelius P.E."/>
            <person name="Rose J.K.C."/>
            <person name="Tang K."/>
        </authorList>
    </citation>
    <scope>NUCLEOTIDE SEQUENCE [LARGE SCALE GENOMIC DNA]</scope>
    <source>
        <strain evidence="3">cv. Huhao1</strain>
        <tissue evidence="2">Leaf</tissue>
    </source>
</reference>
<dbReference type="EMBL" id="PKPP01015606">
    <property type="protein sequence ID" value="PWA38463.1"/>
    <property type="molecule type" value="Genomic_DNA"/>
</dbReference>
<proteinExistence type="predicted"/>
<dbReference type="Proteomes" id="UP000245207">
    <property type="component" value="Unassembled WGS sequence"/>
</dbReference>
<feature type="domain" description="Protein kinase" evidence="1">
    <location>
        <begin position="359"/>
        <end position="658"/>
    </location>
</feature>